<keyword evidence="3" id="KW-1185">Reference proteome</keyword>
<proteinExistence type="predicted"/>
<dbReference type="EMBL" id="JFZB01000012">
    <property type="protein sequence ID" value="KFI26828.1"/>
    <property type="molecule type" value="Genomic_DNA"/>
</dbReference>
<comment type="caution">
    <text evidence="2">The sequence shown here is derived from an EMBL/GenBank/DDBJ whole genome shotgun (WGS) entry which is preliminary data.</text>
</comment>
<dbReference type="InterPro" id="IPR052711">
    <property type="entry name" value="Zinc_ADH-like"/>
</dbReference>
<evidence type="ECO:0000259" key="1">
    <source>
        <dbReference type="SMART" id="SM00829"/>
    </source>
</evidence>
<dbReference type="OrthoDB" id="9805883at2"/>
<sequence length="285" mass="30117">MRAITLTTRGAAGVALREIPRPAELPGHVRVRMLTASVNRVDLYMRDSGAGITHRLPQVMGVDGAGEVISAPADSGLAPGTRVVLYPAVFCGLCRACLSGEQALCHHVRILGEHRDGTFAEEISVPVRAVLPVPPEADPVQAAVLGVAYLTAWRMVFGPGAAAGPGRTVLAMTGGEGADLVVDSVGERSWPASLRAAARGGHVVTCGATTGGHPSAEIQRLFVRQLSVRGSTLGSVEEFRRLLRCWLDGRLLPRIDSCFSLAEVPRAFDRLDDPARLGKIAIRIA</sequence>
<dbReference type="SMART" id="SM00829">
    <property type="entry name" value="PKS_ER"/>
    <property type="match status" value="1"/>
</dbReference>
<dbReference type="Gene3D" id="3.90.180.10">
    <property type="entry name" value="Medium-chain alcohol dehydrogenases, catalytic domain"/>
    <property type="match status" value="2"/>
</dbReference>
<evidence type="ECO:0000313" key="3">
    <source>
        <dbReference type="Proteomes" id="UP000028824"/>
    </source>
</evidence>
<reference evidence="2 3" key="1">
    <citation type="submission" date="2014-03" db="EMBL/GenBank/DDBJ databases">
        <title>Genome of Paenirhodobacter enshiensis DW2-9.</title>
        <authorList>
            <person name="Wang D."/>
            <person name="Wang G."/>
        </authorList>
    </citation>
    <scope>NUCLEOTIDE SEQUENCE [LARGE SCALE GENOMIC DNA]</scope>
    <source>
        <strain evidence="2 3">DW2-9</strain>
    </source>
</reference>
<protein>
    <recommendedName>
        <fullName evidence="1">Enoyl reductase (ER) domain-containing protein</fullName>
    </recommendedName>
</protein>
<dbReference type="InterPro" id="IPR036291">
    <property type="entry name" value="NAD(P)-bd_dom_sf"/>
</dbReference>
<feature type="domain" description="Enoyl reductase (ER)" evidence="1">
    <location>
        <begin position="10"/>
        <end position="282"/>
    </location>
</feature>
<accession>A0A086XXS8</accession>
<dbReference type="Proteomes" id="UP000028824">
    <property type="component" value="Unassembled WGS sequence"/>
</dbReference>
<dbReference type="Gene3D" id="3.40.50.720">
    <property type="entry name" value="NAD(P)-binding Rossmann-like Domain"/>
    <property type="match status" value="2"/>
</dbReference>
<dbReference type="InterPro" id="IPR020843">
    <property type="entry name" value="ER"/>
</dbReference>
<evidence type="ECO:0000313" key="2">
    <source>
        <dbReference type="EMBL" id="KFI26828.1"/>
    </source>
</evidence>
<dbReference type="SUPFAM" id="SSF51735">
    <property type="entry name" value="NAD(P)-binding Rossmann-fold domains"/>
    <property type="match status" value="1"/>
</dbReference>
<dbReference type="eggNOG" id="COG0604">
    <property type="taxonomic scope" value="Bacteria"/>
</dbReference>
<dbReference type="PANTHER" id="PTHR45033:SF3">
    <property type="entry name" value="DEHYDROGENASE, PUTATIVE (AFU_ORTHOLOGUE AFUA_2G13270)-RELATED"/>
    <property type="match status" value="1"/>
</dbReference>
<dbReference type="InterPro" id="IPR013154">
    <property type="entry name" value="ADH-like_N"/>
</dbReference>
<dbReference type="AlphaFoldDB" id="A0A086XXS8"/>
<dbReference type="InterPro" id="IPR011032">
    <property type="entry name" value="GroES-like_sf"/>
</dbReference>
<organism evidence="2 3">
    <name type="scientific">Paenirhodobacter enshiensis</name>
    <dbReference type="NCBI Taxonomy" id="1105367"/>
    <lineage>
        <taxon>Bacteria</taxon>
        <taxon>Pseudomonadati</taxon>
        <taxon>Pseudomonadota</taxon>
        <taxon>Alphaproteobacteria</taxon>
        <taxon>Rhodobacterales</taxon>
        <taxon>Rhodobacter group</taxon>
        <taxon>Paenirhodobacter</taxon>
    </lineage>
</organism>
<dbReference type="RefSeq" id="WP_036637015.1">
    <property type="nucleotide sequence ID" value="NZ_JFZB01000012.1"/>
</dbReference>
<dbReference type="STRING" id="1105367.CG50_00755"/>
<dbReference type="PANTHER" id="PTHR45033">
    <property type="match status" value="1"/>
</dbReference>
<dbReference type="Pfam" id="PF00107">
    <property type="entry name" value="ADH_zinc_N"/>
    <property type="match status" value="1"/>
</dbReference>
<dbReference type="GO" id="GO:0016491">
    <property type="term" value="F:oxidoreductase activity"/>
    <property type="evidence" value="ECO:0007669"/>
    <property type="project" value="InterPro"/>
</dbReference>
<dbReference type="SUPFAM" id="SSF50129">
    <property type="entry name" value="GroES-like"/>
    <property type="match status" value="1"/>
</dbReference>
<gene>
    <name evidence="2" type="ORF">CG50_00755</name>
</gene>
<dbReference type="Pfam" id="PF08240">
    <property type="entry name" value="ADH_N"/>
    <property type="match status" value="1"/>
</dbReference>
<dbReference type="InterPro" id="IPR013149">
    <property type="entry name" value="ADH-like_C"/>
</dbReference>
<name>A0A086XXS8_9RHOB</name>